<evidence type="ECO:0000313" key="9">
    <source>
        <dbReference type="WBParaSite" id="HPBE_0002296201-mRNA-1"/>
    </source>
</evidence>
<dbReference type="Gene3D" id="3.90.190.10">
    <property type="entry name" value="Protein tyrosine phosphatase superfamily"/>
    <property type="match status" value="1"/>
</dbReference>
<dbReference type="PANTHER" id="PTHR19134">
    <property type="entry name" value="RECEPTOR-TYPE TYROSINE-PROTEIN PHOSPHATASE"/>
    <property type="match status" value="1"/>
</dbReference>
<dbReference type="SUPFAM" id="SSF52799">
    <property type="entry name" value="(Phosphotyrosine protein) phosphatases II"/>
    <property type="match status" value="1"/>
</dbReference>
<dbReference type="InterPro" id="IPR050348">
    <property type="entry name" value="Protein-Tyr_Phosphatase"/>
</dbReference>
<evidence type="ECO:0000256" key="5">
    <source>
        <dbReference type="SAM" id="Phobius"/>
    </source>
</evidence>
<name>A0A3P8DUJ2_HELPZ</name>
<dbReference type="WBParaSite" id="HPBE_0002296201-mRNA-1">
    <property type="protein sequence ID" value="HPBE_0002296201-mRNA-1"/>
    <property type="gene ID" value="HPBE_0002296201"/>
</dbReference>
<dbReference type="InterPro" id="IPR000242">
    <property type="entry name" value="PTP_cat"/>
</dbReference>
<keyword evidence="4" id="KW-0904">Protein phosphatase</keyword>
<dbReference type="OrthoDB" id="8609993at2759"/>
<dbReference type="AlphaFoldDB" id="A0A3P8DUJ2"/>
<evidence type="ECO:0000313" key="8">
    <source>
        <dbReference type="Proteomes" id="UP000050761"/>
    </source>
</evidence>
<feature type="domain" description="Tyrosine-protein phosphatase" evidence="6">
    <location>
        <begin position="174"/>
        <end position="252"/>
    </location>
</feature>
<reference evidence="9" key="2">
    <citation type="submission" date="2019-09" db="UniProtKB">
        <authorList>
            <consortium name="WormBaseParasite"/>
        </authorList>
    </citation>
    <scope>IDENTIFICATION</scope>
</reference>
<dbReference type="PROSITE" id="PS50055">
    <property type="entry name" value="TYR_PHOSPHATASE_PTP"/>
    <property type="match status" value="1"/>
</dbReference>
<dbReference type="EC" id="3.1.3.48" evidence="2"/>
<evidence type="ECO:0000256" key="1">
    <source>
        <dbReference type="ARBA" id="ARBA00009580"/>
    </source>
</evidence>
<keyword evidence="5" id="KW-0472">Membrane</keyword>
<organism evidence="7">
    <name type="scientific">Heligmosomoides polygyrus</name>
    <name type="common">Parasitic roundworm</name>
    <dbReference type="NCBI Taxonomy" id="6339"/>
    <lineage>
        <taxon>Eukaryota</taxon>
        <taxon>Metazoa</taxon>
        <taxon>Ecdysozoa</taxon>
        <taxon>Nematoda</taxon>
        <taxon>Chromadorea</taxon>
        <taxon>Rhabditida</taxon>
        <taxon>Rhabditina</taxon>
        <taxon>Rhabditomorpha</taxon>
        <taxon>Strongyloidea</taxon>
        <taxon>Heligmosomidae</taxon>
        <taxon>Heligmosomoides</taxon>
    </lineage>
</organism>
<dbReference type="PANTHER" id="PTHR19134:SF562">
    <property type="entry name" value="PROTEIN-TYROSINE-PHOSPHATASE"/>
    <property type="match status" value="1"/>
</dbReference>
<keyword evidence="5" id="KW-1133">Transmembrane helix</keyword>
<keyword evidence="5" id="KW-0812">Transmembrane</keyword>
<keyword evidence="8" id="KW-1185">Reference proteome</keyword>
<dbReference type="Pfam" id="PF00102">
    <property type="entry name" value="Y_phosphatase"/>
    <property type="match status" value="1"/>
</dbReference>
<evidence type="ECO:0000256" key="3">
    <source>
        <dbReference type="ARBA" id="ARBA00022801"/>
    </source>
</evidence>
<evidence type="ECO:0000256" key="2">
    <source>
        <dbReference type="ARBA" id="ARBA00013064"/>
    </source>
</evidence>
<dbReference type="Proteomes" id="UP000050761">
    <property type="component" value="Unassembled WGS sequence"/>
</dbReference>
<dbReference type="GO" id="GO:0004725">
    <property type="term" value="F:protein tyrosine phosphatase activity"/>
    <property type="evidence" value="ECO:0007669"/>
    <property type="project" value="UniProtKB-EC"/>
</dbReference>
<comment type="similarity">
    <text evidence="1">Belongs to the protein-tyrosine phosphatase family.</text>
</comment>
<accession>A0A3P8DUJ2</accession>
<dbReference type="InterPro" id="IPR029021">
    <property type="entry name" value="Prot-tyrosine_phosphatase-like"/>
</dbReference>
<keyword evidence="3" id="KW-0378">Hydrolase</keyword>
<evidence type="ECO:0000313" key="7">
    <source>
        <dbReference type="EMBL" id="VDP35684.1"/>
    </source>
</evidence>
<dbReference type="EMBL" id="UZAH01034537">
    <property type="protein sequence ID" value="VDP35684.1"/>
    <property type="molecule type" value="Genomic_DNA"/>
</dbReference>
<evidence type="ECO:0000256" key="4">
    <source>
        <dbReference type="ARBA" id="ARBA00022912"/>
    </source>
</evidence>
<feature type="transmembrane region" description="Helical" evidence="5">
    <location>
        <begin position="6"/>
        <end position="30"/>
    </location>
</feature>
<reference evidence="7 8" key="1">
    <citation type="submission" date="2018-11" db="EMBL/GenBank/DDBJ databases">
        <authorList>
            <consortium name="Pathogen Informatics"/>
        </authorList>
    </citation>
    <scope>NUCLEOTIDE SEQUENCE [LARGE SCALE GENOMIC DNA]</scope>
</reference>
<gene>
    <name evidence="7" type="ORF">HPBE_LOCUS22961</name>
</gene>
<protein>
    <recommendedName>
        <fullName evidence="2">protein-tyrosine-phosphatase</fullName>
        <ecNumber evidence="2">3.1.3.48</ecNumber>
    </recommendedName>
</protein>
<proteinExistence type="inferred from homology"/>
<sequence length="265" mass="28974">MLEAIDIILICLGSVVTLFALFAVFLLLSVRRNSAQAKKAGSEGVASKRYYLEQPPSIGAALKNGTAPAVSLRPAADTVVRPEDAELTKAKPSPEVDDLLVLKVEELSEVRRSGRQEEVHRGAHSIKRTHRPCKIKLSPGTAKAAHAEAVQTEHAVGSFLADLSRIRSADDTVFFEEFQILEASDTVRERKRSAAEKSRALNRFVDILPNDDTRVILRGPKDYINASLIDGYRIAGQFIATQGPIGPEELSDGRKESTVSVRLFC</sequence>
<evidence type="ECO:0000259" key="6">
    <source>
        <dbReference type="PROSITE" id="PS50055"/>
    </source>
</evidence>